<evidence type="ECO:0000256" key="2">
    <source>
        <dbReference type="ARBA" id="ARBA00008854"/>
    </source>
</evidence>
<evidence type="ECO:0000256" key="4">
    <source>
        <dbReference type="ARBA" id="ARBA00022989"/>
    </source>
</evidence>
<accession>A0A2H0DU95</accession>
<dbReference type="InterPro" id="IPR007156">
    <property type="entry name" value="MamQ_LemA"/>
</dbReference>
<proteinExistence type="inferred from homology"/>
<comment type="caution">
    <text evidence="7">The sequence shown here is derived from an EMBL/GenBank/DDBJ whole genome shotgun (WGS) entry which is preliminary data.</text>
</comment>
<protein>
    <recommendedName>
        <fullName evidence="9">LemA family protein</fullName>
    </recommendedName>
</protein>
<dbReference type="Gene3D" id="1.20.1440.20">
    <property type="entry name" value="LemA-like domain"/>
    <property type="match status" value="1"/>
</dbReference>
<dbReference type="EMBL" id="PCTR01000088">
    <property type="protein sequence ID" value="PIP85732.1"/>
    <property type="molecule type" value="Genomic_DNA"/>
</dbReference>
<dbReference type="SUPFAM" id="SSF140478">
    <property type="entry name" value="LemA-like"/>
    <property type="match status" value="1"/>
</dbReference>
<organism evidence="7 8">
    <name type="scientific">Candidatus Collierbacteria bacterium CG22_combo_CG10-13_8_21_14_all_43_12</name>
    <dbReference type="NCBI Taxonomy" id="1974537"/>
    <lineage>
        <taxon>Bacteria</taxon>
        <taxon>Candidatus Collieribacteriota</taxon>
    </lineage>
</organism>
<dbReference type="InterPro" id="IPR023353">
    <property type="entry name" value="LemA-like_dom_sf"/>
</dbReference>
<gene>
    <name evidence="7" type="ORF">COW83_02710</name>
</gene>
<keyword evidence="3 6" id="KW-0812">Transmembrane</keyword>
<dbReference type="AlphaFoldDB" id="A0A2H0DU95"/>
<reference evidence="7 8" key="1">
    <citation type="submission" date="2017-09" db="EMBL/GenBank/DDBJ databases">
        <title>Depth-based differentiation of microbial function through sediment-hosted aquifers and enrichment of novel symbionts in the deep terrestrial subsurface.</title>
        <authorList>
            <person name="Probst A.J."/>
            <person name="Ladd B."/>
            <person name="Jarett J.K."/>
            <person name="Geller-Mcgrath D.E."/>
            <person name="Sieber C.M."/>
            <person name="Emerson J.B."/>
            <person name="Anantharaman K."/>
            <person name="Thomas B.C."/>
            <person name="Malmstrom R."/>
            <person name="Stieglmeier M."/>
            <person name="Klingl A."/>
            <person name="Woyke T."/>
            <person name="Ryan C.M."/>
            <person name="Banfield J.F."/>
        </authorList>
    </citation>
    <scope>NUCLEOTIDE SEQUENCE [LARGE SCALE GENOMIC DNA]</scope>
    <source>
        <strain evidence="7">CG22_combo_CG10-13_8_21_14_all_43_12</strain>
    </source>
</reference>
<sequence length="183" mass="20556">MNTFLIGGGVLILLAVYLVSTYNGLVVLKTRIQEAFSGIDVQLKRRADLIPNLVETIKGYAKHEKEVFENVTKARSALMTADNVHAKAEADNMLTGALKSLFAVAEAYPELKANTNFQDLQRQLEDTEDKVAYSRQFYNSNVLDFNAKIQMFPTNLLAGMLGFTAFEFFKADESERKKVDVKF</sequence>
<comment type="subcellular location">
    <subcellularLocation>
        <location evidence="1">Membrane</location>
        <topology evidence="1">Single-pass membrane protein</topology>
    </subcellularLocation>
</comment>
<evidence type="ECO:0000256" key="5">
    <source>
        <dbReference type="ARBA" id="ARBA00023136"/>
    </source>
</evidence>
<dbReference type="Proteomes" id="UP000231136">
    <property type="component" value="Unassembled WGS sequence"/>
</dbReference>
<evidence type="ECO:0000256" key="1">
    <source>
        <dbReference type="ARBA" id="ARBA00004167"/>
    </source>
</evidence>
<dbReference type="PANTHER" id="PTHR34478:SF2">
    <property type="entry name" value="MEMBRANE PROTEIN"/>
    <property type="match status" value="1"/>
</dbReference>
<keyword evidence="4 6" id="KW-1133">Transmembrane helix</keyword>
<evidence type="ECO:0000256" key="3">
    <source>
        <dbReference type="ARBA" id="ARBA00022692"/>
    </source>
</evidence>
<dbReference type="Pfam" id="PF04011">
    <property type="entry name" value="LemA"/>
    <property type="match status" value="1"/>
</dbReference>
<feature type="transmembrane region" description="Helical" evidence="6">
    <location>
        <begin position="6"/>
        <end position="28"/>
    </location>
</feature>
<comment type="similarity">
    <text evidence="2">Belongs to the LemA family.</text>
</comment>
<evidence type="ECO:0000313" key="8">
    <source>
        <dbReference type="Proteomes" id="UP000231136"/>
    </source>
</evidence>
<keyword evidence="5 6" id="KW-0472">Membrane</keyword>
<dbReference type="GO" id="GO:0016020">
    <property type="term" value="C:membrane"/>
    <property type="evidence" value="ECO:0007669"/>
    <property type="project" value="UniProtKB-SubCell"/>
</dbReference>
<dbReference type="PANTHER" id="PTHR34478">
    <property type="entry name" value="PROTEIN LEMA"/>
    <property type="match status" value="1"/>
</dbReference>
<evidence type="ECO:0000313" key="7">
    <source>
        <dbReference type="EMBL" id="PIP85732.1"/>
    </source>
</evidence>
<name>A0A2H0DU95_9BACT</name>
<evidence type="ECO:0000256" key="6">
    <source>
        <dbReference type="SAM" id="Phobius"/>
    </source>
</evidence>
<evidence type="ECO:0008006" key="9">
    <source>
        <dbReference type="Google" id="ProtNLM"/>
    </source>
</evidence>